<dbReference type="GO" id="GO:0045936">
    <property type="term" value="P:negative regulation of phosphate metabolic process"/>
    <property type="evidence" value="ECO:0007669"/>
    <property type="project" value="InterPro"/>
</dbReference>
<protein>
    <submittedName>
        <fullName evidence="3">Phosphate transport system protein</fullName>
    </submittedName>
</protein>
<dbReference type="PANTHER" id="PTHR42930">
    <property type="entry name" value="PHOSPHATE-SPECIFIC TRANSPORT SYSTEM ACCESSORY PROTEIN PHOU"/>
    <property type="match status" value="1"/>
</dbReference>
<dbReference type="EMBL" id="QAAD01000006">
    <property type="protein sequence ID" value="PTN08997.1"/>
    <property type="molecule type" value="Genomic_DNA"/>
</dbReference>
<sequence length="228" mass="26024">MTIKKDEAIQSILDDFEKLANTVLEQLDFMEHFITSGELTVSDEVLGFIAKNEETIDKMEVKLSDKIVNTIVLQKPVASELRKLMSCYRILINLERIGDRVINVSAFMKKIKTKELYEAFHEVFSNTAILSVKMVRKALLAFSNDDLDLAIWTIKNDDIMDEINSKLMKKLVKKATTEEANKSLLVSTITMKEMMSNLERIGDYATNIAEAAIYSIEGKDVRHHKLED</sequence>
<evidence type="ECO:0000313" key="4">
    <source>
        <dbReference type="Proteomes" id="UP000243525"/>
    </source>
</evidence>
<reference evidence="3 4" key="1">
    <citation type="submission" date="2018-04" db="EMBL/GenBank/DDBJ databases">
        <title>Genomic Encyclopedia of Archaeal and Bacterial Type Strains, Phase II (KMG-II): from individual species to whole genera.</title>
        <authorList>
            <person name="Goeker M."/>
        </authorList>
    </citation>
    <scope>NUCLEOTIDE SEQUENCE [LARGE SCALE GENOMIC DNA]</scope>
    <source>
        <strain evidence="3 4">DSM 28823</strain>
    </source>
</reference>
<evidence type="ECO:0000256" key="1">
    <source>
        <dbReference type="ARBA" id="ARBA00008107"/>
    </source>
</evidence>
<dbReference type="OrthoDB" id="9814256at2"/>
<evidence type="ECO:0000313" key="3">
    <source>
        <dbReference type="EMBL" id="PTN08997.1"/>
    </source>
</evidence>
<accession>A0A2T5C2S5</accession>
<dbReference type="InterPro" id="IPR028366">
    <property type="entry name" value="PhoU"/>
</dbReference>
<comment type="caution">
    <text evidence="3">The sequence shown here is derived from an EMBL/GenBank/DDBJ whole genome shotgun (WGS) entry which is preliminary data.</text>
</comment>
<evidence type="ECO:0000259" key="2">
    <source>
        <dbReference type="Pfam" id="PF01895"/>
    </source>
</evidence>
<dbReference type="Pfam" id="PF01895">
    <property type="entry name" value="PhoU"/>
    <property type="match status" value="2"/>
</dbReference>
<dbReference type="Proteomes" id="UP000243525">
    <property type="component" value="Unassembled WGS sequence"/>
</dbReference>
<proteinExistence type="inferred from homology"/>
<dbReference type="InterPro" id="IPR038078">
    <property type="entry name" value="PhoU-like_sf"/>
</dbReference>
<dbReference type="Gene3D" id="1.20.58.220">
    <property type="entry name" value="Phosphate transport system protein phou homolog 2, domain 2"/>
    <property type="match status" value="2"/>
</dbReference>
<dbReference type="RefSeq" id="WP_107821915.1">
    <property type="nucleotide sequence ID" value="NZ_OY782574.1"/>
</dbReference>
<dbReference type="GO" id="GO:0030643">
    <property type="term" value="P:intracellular phosphate ion homeostasis"/>
    <property type="evidence" value="ECO:0007669"/>
    <property type="project" value="InterPro"/>
</dbReference>
<feature type="domain" description="PhoU" evidence="2">
    <location>
        <begin position="18"/>
        <end position="105"/>
    </location>
</feature>
<dbReference type="InterPro" id="IPR026022">
    <property type="entry name" value="PhoU_dom"/>
</dbReference>
<comment type="similarity">
    <text evidence="1">Belongs to the PhoU family.</text>
</comment>
<organism evidence="3 4">
    <name type="scientific">Mangrovibacterium marinum</name>
    <dbReference type="NCBI Taxonomy" id="1639118"/>
    <lineage>
        <taxon>Bacteria</taxon>
        <taxon>Pseudomonadati</taxon>
        <taxon>Bacteroidota</taxon>
        <taxon>Bacteroidia</taxon>
        <taxon>Marinilabiliales</taxon>
        <taxon>Prolixibacteraceae</taxon>
        <taxon>Mangrovibacterium</taxon>
    </lineage>
</organism>
<keyword evidence="4" id="KW-1185">Reference proteome</keyword>
<feature type="domain" description="PhoU" evidence="2">
    <location>
        <begin position="131"/>
        <end position="211"/>
    </location>
</feature>
<name>A0A2T5C2S5_9BACT</name>
<dbReference type="PANTHER" id="PTHR42930:SF3">
    <property type="entry name" value="PHOSPHATE-SPECIFIC TRANSPORT SYSTEM ACCESSORY PROTEIN PHOU"/>
    <property type="match status" value="1"/>
</dbReference>
<gene>
    <name evidence="3" type="ORF">C8N47_10695</name>
</gene>
<dbReference type="AlphaFoldDB" id="A0A2T5C2S5"/>
<dbReference type="SUPFAM" id="SSF109755">
    <property type="entry name" value="PhoU-like"/>
    <property type="match status" value="1"/>
</dbReference>